<dbReference type="EMBL" id="VUMW01000006">
    <property type="protein sequence ID" value="MST79520.1"/>
    <property type="molecule type" value="Genomic_DNA"/>
</dbReference>
<name>A0A844FLR7_9LACO</name>
<dbReference type="RefSeq" id="WP_154486562.1">
    <property type="nucleotide sequence ID" value="NZ_VUMW01000006.1"/>
</dbReference>
<dbReference type="AlphaFoldDB" id="A0A844FLR7"/>
<evidence type="ECO:0000313" key="1">
    <source>
        <dbReference type="EMBL" id="MST79520.1"/>
    </source>
</evidence>
<organism evidence="1 2">
    <name type="scientific">Lactobacillus equicursoris</name>
    <dbReference type="NCBI Taxonomy" id="420645"/>
    <lineage>
        <taxon>Bacteria</taxon>
        <taxon>Bacillati</taxon>
        <taxon>Bacillota</taxon>
        <taxon>Bacilli</taxon>
        <taxon>Lactobacillales</taxon>
        <taxon>Lactobacillaceae</taxon>
        <taxon>Lactobacillus</taxon>
    </lineage>
</organism>
<proteinExistence type="predicted"/>
<accession>A0A844FLR7</accession>
<reference evidence="1 2" key="1">
    <citation type="submission" date="2019-08" db="EMBL/GenBank/DDBJ databases">
        <title>In-depth cultivation of the pig gut microbiome towards novel bacterial diversity and tailored functional studies.</title>
        <authorList>
            <person name="Wylensek D."/>
            <person name="Hitch T.C.A."/>
            <person name="Clavel T."/>
        </authorList>
    </citation>
    <scope>NUCLEOTIDE SEQUENCE [LARGE SCALE GENOMIC DNA]</scope>
    <source>
        <strain evidence="1 2">WCA-470BD-2E</strain>
    </source>
</reference>
<protein>
    <recommendedName>
        <fullName evidence="3">DUF5067 domain-containing protein</fullName>
    </recommendedName>
</protein>
<evidence type="ECO:0008006" key="3">
    <source>
        <dbReference type="Google" id="ProtNLM"/>
    </source>
</evidence>
<sequence length="155" mass="17932">MKSNQVWLKRLSLLLVAVLLVWLAYSKLRVNKLYQNFQVTQEAITKKDYTRISQKLEIKALREQVTRKKYSATFLVKAKGACKLSLSQFYLYRGNQEAVDQFTDAKVDGQNSERLKKGINQVTITTDPPEGQTAVLYLLANPERGKFIKYQFEFS</sequence>
<evidence type="ECO:0000313" key="2">
    <source>
        <dbReference type="Proteomes" id="UP000452141"/>
    </source>
</evidence>
<gene>
    <name evidence="1" type="ORF">FYJ61_03280</name>
</gene>
<dbReference type="Proteomes" id="UP000452141">
    <property type="component" value="Unassembled WGS sequence"/>
</dbReference>
<comment type="caution">
    <text evidence="1">The sequence shown here is derived from an EMBL/GenBank/DDBJ whole genome shotgun (WGS) entry which is preliminary data.</text>
</comment>